<comment type="caution">
    <text evidence="1">The sequence shown here is derived from an EMBL/GenBank/DDBJ whole genome shotgun (WGS) entry which is preliminary data.</text>
</comment>
<proteinExistence type="predicted"/>
<evidence type="ECO:0000313" key="2">
    <source>
        <dbReference type="Proteomes" id="UP000886886"/>
    </source>
</evidence>
<dbReference type="EMBL" id="DVFT01000167">
    <property type="protein sequence ID" value="HIQ97151.1"/>
    <property type="molecule type" value="Genomic_DNA"/>
</dbReference>
<dbReference type="InterPro" id="IPR032580">
    <property type="entry name" value="SatD"/>
</dbReference>
<sequence length="57" mass="6390">MDIYPVEIRYGIGVGQITTNINTDMALGADEPGFYNARKAIDFLKKIKGNIMPKKMQ</sequence>
<dbReference type="Proteomes" id="UP000886886">
    <property type="component" value="Unassembled WGS sequence"/>
</dbReference>
<dbReference type="Pfam" id="PF16264">
    <property type="entry name" value="SatD"/>
    <property type="match status" value="1"/>
</dbReference>
<organism evidence="1 2">
    <name type="scientific">Candidatus Limivivens merdigallinarum</name>
    <dbReference type="NCBI Taxonomy" id="2840859"/>
    <lineage>
        <taxon>Bacteria</taxon>
        <taxon>Bacillati</taxon>
        <taxon>Bacillota</taxon>
        <taxon>Clostridia</taxon>
        <taxon>Lachnospirales</taxon>
        <taxon>Lachnospiraceae</taxon>
        <taxon>Lachnospiraceae incertae sedis</taxon>
        <taxon>Candidatus Limivivens</taxon>
    </lineage>
</organism>
<reference evidence="1" key="1">
    <citation type="submission" date="2020-10" db="EMBL/GenBank/DDBJ databases">
        <authorList>
            <person name="Gilroy R."/>
        </authorList>
    </citation>
    <scope>NUCLEOTIDE SEQUENCE</scope>
    <source>
        <strain evidence="1">ChiSjej3B21-11622</strain>
    </source>
</reference>
<accession>A0A9D0ZWH0</accession>
<reference evidence="1" key="2">
    <citation type="journal article" date="2021" name="PeerJ">
        <title>Extensive microbial diversity within the chicken gut microbiome revealed by metagenomics and culture.</title>
        <authorList>
            <person name="Gilroy R."/>
            <person name="Ravi A."/>
            <person name="Getino M."/>
            <person name="Pursley I."/>
            <person name="Horton D.L."/>
            <person name="Alikhan N.F."/>
            <person name="Baker D."/>
            <person name="Gharbi K."/>
            <person name="Hall N."/>
            <person name="Watson M."/>
            <person name="Adriaenssens E.M."/>
            <person name="Foster-Nyarko E."/>
            <person name="Jarju S."/>
            <person name="Secka A."/>
            <person name="Antonio M."/>
            <person name="Oren A."/>
            <person name="Chaudhuri R.R."/>
            <person name="La Ragione R."/>
            <person name="Hildebrand F."/>
            <person name="Pallen M.J."/>
        </authorList>
    </citation>
    <scope>NUCLEOTIDE SEQUENCE</scope>
    <source>
        <strain evidence="1">ChiSjej3B21-11622</strain>
    </source>
</reference>
<gene>
    <name evidence="1" type="ORF">IAB26_11385</name>
</gene>
<dbReference type="AlphaFoldDB" id="A0A9D0ZWH0"/>
<protein>
    <submittedName>
        <fullName evidence="1">Uncharacterized protein</fullName>
    </submittedName>
</protein>
<name>A0A9D0ZWH0_9FIRM</name>
<evidence type="ECO:0000313" key="1">
    <source>
        <dbReference type="EMBL" id="HIQ97151.1"/>
    </source>
</evidence>